<dbReference type="PANTHER" id="PTHR40265">
    <property type="entry name" value="BLL2707 PROTEIN"/>
    <property type="match status" value="1"/>
</dbReference>
<feature type="compositionally biased region" description="Basic and acidic residues" evidence="1">
    <location>
        <begin position="179"/>
        <end position="193"/>
    </location>
</feature>
<proteinExistence type="predicted"/>
<evidence type="ECO:0000313" key="3">
    <source>
        <dbReference type="EMBL" id="KAJ8482709.1"/>
    </source>
</evidence>
<dbReference type="PANTHER" id="PTHR40265:SF1">
    <property type="entry name" value="GLYOXALASE-LIKE DOMAIN-CONTAINING PROTEIN"/>
    <property type="match status" value="1"/>
</dbReference>
<dbReference type="Pfam" id="PF13468">
    <property type="entry name" value="Glyoxalase_3"/>
    <property type="match status" value="1"/>
</dbReference>
<dbReference type="InterPro" id="IPR025870">
    <property type="entry name" value="Glyoxalase-like_dom"/>
</dbReference>
<feature type="region of interest" description="Disordered" evidence="1">
    <location>
        <begin position="173"/>
        <end position="193"/>
    </location>
</feature>
<accession>A0AAD7XBC8</accession>
<dbReference type="Gene3D" id="3.10.180.10">
    <property type="entry name" value="2,3-Dihydroxybiphenyl 1,2-Dioxygenase, domain 1"/>
    <property type="match status" value="1"/>
</dbReference>
<name>A0AAD7XBC8_9APHY</name>
<dbReference type="AlphaFoldDB" id="A0AAD7XBC8"/>
<keyword evidence="4" id="KW-1185">Reference proteome</keyword>
<dbReference type="InterPro" id="IPR029068">
    <property type="entry name" value="Glyas_Bleomycin-R_OHBP_Dase"/>
</dbReference>
<evidence type="ECO:0000313" key="4">
    <source>
        <dbReference type="Proteomes" id="UP001215151"/>
    </source>
</evidence>
<organism evidence="3 4">
    <name type="scientific">Trametes cubensis</name>
    <dbReference type="NCBI Taxonomy" id="1111947"/>
    <lineage>
        <taxon>Eukaryota</taxon>
        <taxon>Fungi</taxon>
        <taxon>Dikarya</taxon>
        <taxon>Basidiomycota</taxon>
        <taxon>Agaricomycotina</taxon>
        <taxon>Agaricomycetes</taxon>
        <taxon>Polyporales</taxon>
        <taxon>Polyporaceae</taxon>
        <taxon>Trametes</taxon>
    </lineage>
</organism>
<comment type="caution">
    <text evidence="3">The sequence shown here is derived from an EMBL/GenBank/DDBJ whole genome shotgun (WGS) entry which is preliminary data.</text>
</comment>
<feature type="domain" description="Glyoxalase-like" evidence="2">
    <location>
        <begin position="11"/>
        <end position="243"/>
    </location>
</feature>
<evidence type="ECO:0000256" key="1">
    <source>
        <dbReference type="SAM" id="MobiDB-lite"/>
    </source>
</evidence>
<reference evidence="3" key="1">
    <citation type="submission" date="2022-11" db="EMBL/GenBank/DDBJ databases">
        <title>Genome Sequence of Cubamyces cubensis.</title>
        <authorList>
            <person name="Buettner E."/>
        </authorList>
    </citation>
    <scope>NUCLEOTIDE SEQUENCE</scope>
    <source>
        <strain evidence="3">MPL-01</strain>
    </source>
</reference>
<dbReference type="Proteomes" id="UP001215151">
    <property type="component" value="Unassembled WGS sequence"/>
</dbReference>
<evidence type="ECO:0000259" key="2">
    <source>
        <dbReference type="Pfam" id="PF13468"/>
    </source>
</evidence>
<protein>
    <recommendedName>
        <fullName evidence="2">Glyoxalase-like domain-containing protein</fullName>
    </recommendedName>
</protein>
<dbReference type="EMBL" id="JAPEVG010000108">
    <property type="protein sequence ID" value="KAJ8482709.1"/>
    <property type="molecule type" value="Genomic_DNA"/>
</dbReference>
<gene>
    <name evidence="3" type="ORF">ONZ51_g5168</name>
</gene>
<sequence>MANDGVSTRILDHIVHLTPPGTLEESVCAFRNLGFTYVQPLLPVHNACIQILTNSEQPSVTPGGTHADGQTANALVVFADGTYLELLHFTQRPPSPSSRASSTRHPWAAKLPGWIDYAFLGNAGTPSIAQTINARAAADGSGVQYAPEVRGGRTRTDGRVLEWLITAPRPATDVDTDELENHPRDRDGEAGDGVRGRLPFFCGDVTPRAWRVPLEPRSNTSHANTAQGITHVKLLVLPAQLAAYAQQLTTALGVPPRDSTATASSSLREFVWELERQPEQFAETGIGKVPALLILKAAGEDDQEEREYVRTRGAGIYELGVAVADAGKEGVVNTPYGRIVFRRSQ</sequence>